<keyword evidence="4" id="KW-1185">Reference proteome</keyword>
<dbReference type="SMART" id="SM00327">
    <property type="entry name" value="VWA"/>
    <property type="match status" value="2"/>
</dbReference>
<organism evidence="3 4">
    <name type="scientific">Hondaea fermentalgiana</name>
    <dbReference type="NCBI Taxonomy" id="2315210"/>
    <lineage>
        <taxon>Eukaryota</taxon>
        <taxon>Sar</taxon>
        <taxon>Stramenopiles</taxon>
        <taxon>Bigyra</taxon>
        <taxon>Labyrinthulomycetes</taxon>
        <taxon>Thraustochytrida</taxon>
        <taxon>Thraustochytriidae</taxon>
        <taxon>Hondaea</taxon>
    </lineage>
</organism>
<dbReference type="PANTHER" id="PTHR36489">
    <property type="entry name" value="PROTEIN-COUPLED RECEPTOR GPR1, PUTATIVE-RELATED"/>
    <property type="match status" value="1"/>
</dbReference>
<dbReference type="InterPro" id="IPR002035">
    <property type="entry name" value="VWF_A"/>
</dbReference>
<dbReference type="PROSITE" id="PS50234">
    <property type="entry name" value="VWFA"/>
    <property type="match status" value="2"/>
</dbReference>
<dbReference type="SUPFAM" id="SSF53300">
    <property type="entry name" value="vWA-like"/>
    <property type="match status" value="2"/>
</dbReference>
<accession>A0A2R5GTZ6</accession>
<dbReference type="OrthoDB" id="6132182at2759"/>
<reference evidence="3 4" key="1">
    <citation type="submission" date="2017-12" db="EMBL/GenBank/DDBJ databases">
        <title>Sequencing, de novo assembly and annotation of complete genome of a new Thraustochytrid species, strain FCC1311.</title>
        <authorList>
            <person name="Sedici K."/>
            <person name="Godart F."/>
            <person name="Aiese Cigliano R."/>
            <person name="Sanseverino W."/>
            <person name="Barakat M."/>
            <person name="Ortet P."/>
            <person name="Marechal E."/>
            <person name="Cagnac O."/>
            <person name="Amato A."/>
        </authorList>
    </citation>
    <scope>NUCLEOTIDE SEQUENCE [LARGE SCALE GENOMIC DNA]</scope>
</reference>
<dbReference type="Pfam" id="PF00092">
    <property type="entry name" value="VWA"/>
    <property type="match status" value="1"/>
</dbReference>
<dbReference type="InterPro" id="IPR036465">
    <property type="entry name" value="vWFA_dom_sf"/>
</dbReference>
<dbReference type="AlphaFoldDB" id="A0A2R5GTZ6"/>
<evidence type="ECO:0000259" key="2">
    <source>
        <dbReference type="PROSITE" id="PS50234"/>
    </source>
</evidence>
<feature type="compositionally biased region" description="Low complexity" evidence="1">
    <location>
        <begin position="583"/>
        <end position="611"/>
    </location>
</feature>
<gene>
    <name evidence="3" type="ORF">FCC1311_105702</name>
</gene>
<feature type="domain" description="VWFA" evidence="2">
    <location>
        <begin position="28"/>
        <end position="226"/>
    </location>
</feature>
<evidence type="ECO:0000313" key="3">
    <source>
        <dbReference type="EMBL" id="GBG34347.1"/>
    </source>
</evidence>
<comment type="caution">
    <text evidence="3">The sequence shown here is derived from an EMBL/GenBank/DDBJ whole genome shotgun (WGS) entry which is preliminary data.</text>
</comment>
<proteinExistence type="predicted"/>
<feature type="compositionally biased region" description="Low complexity" evidence="1">
    <location>
        <begin position="462"/>
        <end position="487"/>
    </location>
</feature>
<dbReference type="InterPro" id="IPR003609">
    <property type="entry name" value="Pan_app"/>
</dbReference>
<dbReference type="PANTHER" id="PTHR36489:SF2">
    <property type="entry name" value="APPLE DOMAIN-CONTAINING PROTEIN"/>
    <property type="match status" value="1"/>
</dbReference>
<feature type="domain" description="VWFA" evidence="2">
    <location>
        <begin position="243"/>
        <end position="449"/>
    </location>
</feature>
<dbReference type="Pfam" id="PF14295">
    <property type="entry name" value="PAN_4"/>
    <property type="match status" value="2"/>
</dbReference>
<dbReference type="Gene3D" id="3.40.50.410">
    <property type="entry name" value="von Willebrand factor, type A domain"/>
    <property type="match status" value="2"/>
</dbReference>
<dbReference type="PROSITE" id="PS51257">
    <property type="entry name" value="PROKAR_LIPOPROTEIN"/>
    <property type="match status" value="1"/>
</dbReference>
<feature type="region of interest" description="Disordered" evidence="1">
    <location>
        <begin position="461"/>
        <end position="634"/>
    </location>
</feature>
<dbReference type="SUPFAM" id="SSF57414">
    <property type="entry name" value="Hairpin loop containing domain-like"/>
    <property type="match status" value="1"/>
</dbReference>
<dbReference type="EMBL" id="BEYU01000188">
    <property type="protein sequence ID" value="GBG34347.1"/>
    <property type="molecule type" value="Genomic_DNA"/>
</dbReference>
<evidence type="ECO:0000313" key="4">
    <source>
        <dbReference type="Proteomes" id="UP000241890"/>
    </source>
</evidence>
<name>A0A2R5GTZ6_9STRA</name>
<evidence type="ECO:0000256" key="1">
    <source>
        <dbReference type="SAM" id="MobiDB-lite"/>
    </source>
</evidence>
<feature type="compositionally biased region" description="Pro residues" evidence="1">
    <location>
        <begin position="488"/>
        <end position="582"/>
    </location>
</feature>
<dbReference type="InParanoid" id="A0A2R5GTZ6"/>
<sequence length="829" mass="89017">MRVARWVTYAFATASCLATIVAGAGPYDVVMMLDASASPDDFQQTKALAKAIGNSFNVGQGTTDDRVTAFTFHSKPTKKQDFWKTKDTKNLERHINSMSRKKPIDPTNLPYAIDSAVQLLNKSPRGAFEVIIFLSDGVIDMPSYKNSLVGRFCSNIRRGADMTESNILECMRTALASAVKQEGAFFIFVPVTSSTAFPPSALAEYVHTPSDLTDASSITSGVIQLIEEASTSKAAIGCEDGADILFVLQGSDVVSGPELDAAHNFVTDFASRWVGDARFGLIEYATGIDETILPVEEGTGARFVSSEVLTSGVASLSRPEDGLDDTNMPLVFYESLDIITGNNAQYTEEDLSSRSTFLIHVGDDVPSMKFKNGRLPTICPGYGSSKGYNQKAKKCTRLAVKEIQKVATYVAVRIGNEPGSGGLYKKLQPSPMQFGVSDYAGLGAIIDQMVTKQCVNGLTEITLSPTSSPTNSPTISTTPEPTDAPTDSPTPAPTNAPTESPTPAPTNSPTPEPTDTPTDSPTPEPTESPTPEPTNTPTNSPTPEPTDAPTDSPTPEPTDAPTDSPTPEPTNAPTDSPTPEPTNAPTDSPTNAPTDSPTSSPTTSPTDSPTNAPTPTPTDAPTESPTFSPVDIFPGCYEEEIKYKPRTRETDFEETIDDDASIQFEEQCQAKCVETEECLYWSFRAPRNGNGENAVARCVLMSAVQRLVVNSTRWTGGPRVCTQAPTMAPTLSPVVSYPECYNTTAINKPKKTAFYLTLEDDEGVQEPEQCHSKCIETENCNFWSFRSPRNGDGANAAALCNLMKKVKVVDPTDSTRWTSGPKECTEVIE</sequence>
<dbReference type="Proteomes" id="UP000241890">
    <property type="component" value="Unassembled WGS sequence"/>
</dbReference>
<protein>
    <recommendedName>
        <fullName evidence="2">VWFA domain-containing protein</fullName>
    </recommendedName>
</protein>
<dbReference type="CDD" id="cd00198">
    <property type="entry name" value="vWFA"/>
    <property type="match status" value="1"/>
</dbReference>
<dbReference type="Gene3D" id="3.50.4.10">
    <property type="entry name" value="Hepatocyte Growth Factor"/>
    <property type="match status" value="2"/>
</dbReference>